<dbReference type="InterPro" id="IPR023214">
    <property type="entry name" value="HAD_sf"/>
</dbReference>
<dbReference type="PANTHER" id="PTHR10000:SF55">
    <property type="entry name" value="5-AMINO-6-(5-PHOSPHO-D-RIBITYLAMINO)URACIL PHOSPHATASE YCSE"/>
    <property type="match status" value="1"/>
</dbReference>
<comment type="caution">
    <text evidence="1">The sequence shown here is derived from an EMBL/GenBank/DDBJ whole genome shotgun (WGS) entry which is preliminary data.</text>
</comment>
<dbReference type="InterPro" id="IPR036412">
    <property type="entry name" value="HAD-like_sf"/>
</dbReference>
<proteinExistence type="predicted"/>
<dbReference type="SFLD" id="SFLDG01144">
    <property type="entry name" value="C2.B.4:_PGP_Like"/>
    <property type="match status" value="1"/>
</dbReference>
<dbReference type="Pfam" id="PF08282">
    <property type="entry name" value="Hydrolase_3"/>
    <property type="match status" value="1"/>
</dbReference>
<dbReference type="SUPFAM" id="SSF56784">
    <property type="entry name" value="HAD-like"/>
    <property type="match status" value="1"/>
</dbReference>
<dbReference type="NCBIfam" id="TIGR00099">
    <property type="entry name" value="Cof-subfamily"/>
    <property type="match status" value="1"/>
</dbReference>
<dbReference type="PANTHER" id="PTHR10000">
    <property type="entry name" value="PHOSPHOSERINE PHOSPHATASE"/>
    <property type="match status" value="1"/>
</dbReference>
<dbReference type="GO" id="GO:0000287">
    <property type="term" value="F:magnesium ion binding"/>
    <property type="evidence" value="ECO:0007669"/>
    <property type="project" value="TreeGrafter"/>
</dbReference>
<organism evidence="1 2">
    <name type="scientific">Clostridium beijerinckii</name>
    <name type="common">Clostridium MP</name>
    <dbReference type="NCBI Taxonomy" id="1520"/>
    <lineage>
        <taxon>Bacteria</taxon>
        <taxon>Bacillati</taxon>
        <taxon>Bacillota</taxon>
        <taxon>Clostridia</taxon>
        <taxon>Eubacteriales</taxon>
        <taxon>Clostridiaceae</taxon>
        <taxon>Clostridium</taxon>
    </lineage>
</organism>
<dbReference type="GO" id="GO:0005829">
    <property type="term" value="C:cytosol"/>
    <property type="evidence" value="ECO:0007669"/>
    <property type="project" value="TreeGrafter"/>
</dbReference>
<evidence type="ECO:0000313" key="1">
    <source>
        <dbReference type="EMBL" id="OOM60693.1"/>
    </source>
</evidence>
<dbReference type="EMBL" id="LZZI01000048">
    <property type="protein sequence ID" value="OOM60693.1"/>
    <property type="molecule type" value="Genomic_DNA"/>
</dbReference>
<dbReference type="Gene3D" id="3.40.50.1000">
    <property type="entry name" value="HAD superfamily/HAD-like"/>
    <property type="match status" value="1"/>
</dbReference>
<dbReference type="Gene3D" id="3.30.1240.10">
    <property type="match status" value="1"/>
</dbReference>
<protein>
    <submittedName>
        <fullName evidence="1">Putative phosphatase YwpJ</fullName>
        <ecNumber evidence="1">3.1.3.-</ecNumber>
    </submittedName>
</protein>
<evidence type="ECO:0000313" key="2">
    <source>
        <dbReference type="Proteomes" id="UP000190973"/>
    </source>
</evidence>
<dbReference type="InterPro" id="IPR000150">
    <property type="entry name" value="Cof"/>
</dbReference>
<gene>
    <name evidence="1" type="primary">ywpJ_4</name>
    <name evidence="1" type="ORF">CLBCK_27700</name>
</gene>
<name>A0A1S8S5I0_CLOBE</name>
<dbReference type="InterPro" id="IPR006379">
    <property type="entry name" value="HAD-SF_hydro_IIB"/>
</dbReference>
<keyword evidence="1" id="KW-0378">Hydrolase</keyword>
<dbReference type="Proteomes" id="UP000190973">
    <property type="component" value="Unassembled WGS sequence"/>
</dbReference>
<dbReference type="NCBIfam" id="TIGR01484">
    <property type="entry name" value="HAD-SF-IIB"/>
    <property type="match status" value="1"/>
</dbReference>
<dbReference type="SFLD" id="SFLDS00003">
    <property type="entry name" value="Haloacid_Dehalogenase"/>
    <property type="match status" value="1"/>
</dbReference>
<dbReference type="AlphaFoldDB" id="A0A1S8S5I0"/>
<dbReference type="RefSeq" id="WP_077839268.1">
    <property type="nucleotide sequence ID" value="NZ_JABTAE010000001.1"/>
</dbReference>
<sequence length="289" mass="32712">MIKLIAADMDGTLIGKNHDIPKENIEAIKAAQKNGIKFAIATGRAYSDVEPFIHKYDLQCDCVVLNGAEYRDINGDIVEHTYIEKKRAVEILEVMKCTDLAIEIYTDDGFYTTNTKEETLAGMVKRSLTFHPELKDEEEILKYANNNPHFKNMQYITDMNEFLNRHNNIAKFVYFAQSEEIINKLRKKMEALEGLAVSASFGTNIEVNHMDAEKGKILAKVAQKLNIKKDEVVVLGDGLNDYSMFTEFENSFAMGNAVDEIKEVAKYITDTNVNFGVAKAIYRILNGEL</sequence>
<reference evidence="1 2" key="1">
    <citation type="submission" date="2016-05" db="EMBL/GenBank/DDBJ databases">
        <title>Microbial solvent formation.</title>
        <authorList>
            <person name="Poehlein A."/>
            <person name="Montoya Solano J.D."/>
            <person name="Flitsch S."/>
            <person name="Krabben P."/>
            <person name="Duerre P."/>
            <person name="Daniel R."/>
        </authorList>
    </citation>
    <scope>NUCLEOTIDE SEQUENCE [LARGE SCALE GENOMIC DNA]</scope>
    <source>
        <strain evidence="1 2">DSM 53</strain>
    </source>
</reference>
<accession>A0A1S8S5I0</accession>
<dbReference type="CDD" id="cd07516">
    <property type="entry name" value="HAD_Pase"/>
    <property type="match status" value="1"/>
</dbReference>
<dbReference type="SFLD" id="SFLDG01140">
    <property type="entry name" value="C2.B:_Phosphomannomutase_and_P"/>
    <property type="match status" value="1"/>
</dbReference>
<dbReference type="EC" id="3.1.3.-" evidence="1"/>
<dbReference type="GO" id="GO:0016791">
    <property type="term" value="F:phosphatase activity"/>
    <property type="evidence" value="ECO:0007669"/>
    <property type="project" value="UniProtKB-ARBA"/>
</dbReference>